<dbReference type="NCBIfam" id="TIGR00231">
    <property type="entry name" value="small_GTP"/>
    <property type="match status" value="1"/>
</dbReference>
<dbReference type="FunFam" id="3.40.50.300:FF:001166">
    <property type="entry name" value="ADP-ribosylation factor D"/>
    <property type="match status" value="1"/>
</dbReference>
<keyword evidence="7" id="KW-1185">Reference proteome</keyword>
<feature type="binding site" evidence="4">
    <location>
        <begin position="143"/>
        <end position="146"/>
    </location>
    <ligand>
        <name>GTP</name>
        <dbReference type="ChEBI" id="CHEBI:37565"/>
    </ligand>
</feature>
<gene>
    <name evidence="6" type="ORF">FCC1311_051082</name>
</gene>
<keyword evidence="5" id="KW-0479">Metal-binding</keyword>
<dbReference type="Gene3D" id="3.40.50.300">
    <property type="entry name" value="P-loop containing nucleotide triphosphate hydrolases"/>
    <property type="match status" value="1"/>
</dbReference>
<evidence type="ECO:0000256" key="2">
    <source>
        <dbReference type="ARBA" id="ARBA00022741"/>
    </source>
</evidence>
<dbReference type="PANTHER" id="PTHR11711">
    <property type="entry name" value="ADP RIBOSYLATION FACTOR-RELATED"/>
    <property type="match status" value="1"/>
</dbReference>
<keyword evidence="2 4" id="KW-0547">Nucleotide-binding</keyword>
<evidence type="ECO:0000256" key="4">
    <source>
        <dbReference type="PIRSR" id="PIRSR606689-1"/>
    </source>
</evidence>
<protein>
    <submittedName>
        <fullName evidence="6">ADP-ribosylation factor</fullName>
    </submittedName>
</protein>
<feature type="binding site" evidence="5">
    <location>
        <position position="38"/>
    </location>
    <ligand>
        <name>Mg(2+)</name>
        <dbReference type="ChEBI" id="CHEBI:18420"/>
    </ligand>
</feature>
<dbReference type="EMBL" id="BEYU01000049">
    <property type="protein sequence ID" value="GBG28887.1"/>
    <property type="molecule type" value="Genomic_DNA"/>
</dbReference>
<feature type="binding site" evidence="4">
    <location>
        <position position="85"/>
    </location>
    <ligand>
        <name>GTP</name>
        <dbReference type="ChEBI" id="CHEBI:37565"/>
    </ligand>
</feature>
<feature type="binding site" evidence="4">
    <location>
        <begin position="31"/>
        <end position="38"/>
    </location>
    <ligand>
        <name>GTP</name>
        <dbReference type="ChEBI" id="CHEBI:37565"/>
    </ligand>
</feature>
<dbReference type="GO" id="GO:0005525">
    <property type="term" value="F:GTP binding"/>
    <property type="evidence" value="ECO:0007669"/>
    <property type="project" value="UniProtKB-KW"/>
</dbReference>
<dbReference type="InterPro" id="IPR024156">
    <property type="entry name" value="Small_GTPase_ARF"/>
</dbReference>
<keyword evidence="5" id="KW-0460">Magnesium</keyword>
<reference evidence="6 7" key="1">
    <citation type="submission" date="2017-12" db="EMBL/GenBank/DDBJ databases">
        <title>Sequencing, de novo assembly and annotation of complete genome of a new Thraustochytrid species, strain FCC1311.</title>
        <authorList>
            <person name="Sedici K."/>
            <person name="Godart F."/>
            <person name="Aiese Cigliano R."/>
            <person name="Sanseverino W."/>
            <person name="Barakat M."/>
            <person name="Ortet P."/>
            <person name="Marechal E."/>
            <person name="Cagnac O."/>
            <person name="Amato A."/>
        </authorList>
    </citation>
    <scope>NUCLEOTIDE SEQUENCE [LARGE SCALE GENOMIC DNA]</scope>
</reference>
<name>A0A2R5GD78_9STRA</name>
<proteinExistence type="inferred from homology"/>
<dbReference type="PRINTS" id="PR00449">
    <property type="entry name" value="RASTRNSFRMNG"/>
</dbReference>
<dbReference type="Pfam" id="PF00025">
    <property type="entry name" value="Arf"/>
    <property type="match status" value="1"/>
</dbReference>
<organism evidence="6 7">
    <name type="scientific">Hondaea fermentalgiana</name>
    <dbReference type="NCBI Taxonomy" id="2315210"/>
    <lineage>
        <taxon>Eukaryota</taxon>
        <taxon>Sar</taxon>
        <taxon>Stramenopiles</taxon>
        <taxon>Bigyra</taxon>
        <taxon>Labyrinthulomycetes</taxon>
        <taxon>Thraustochytrida</taxon>
        <taxon>Thraustochytriidae</taxon>
        <taxon>Hondaea</taxon>
    </lineage>
</organism>
<comment type="caution">
    <text evidence="6">The sequence shown here is derived from an EMBL/GenBank/DDBJ whole genome shotgun (WGS) entry which is preliminary data.</text>
</comment>
<evidence type="ECO:0000256" key="5">
    <source>
        <dbReference type="PIRSR" id="PIRSR606689-2"/>
    </source>
</evidence>
<dbReference type="GO" id="GO:0003924">
    <property type="term" value="F:GTPase activity"/>
    <property type="evidence" value="ECO:0007669"/>
    <property type="project" value="InterPro"/>
</dbReference>
<dbReference type="SUPFAM" id="SSF52540">
    <property type="entry name" value="P-loop containing nucleoside triphosphate hydrolases"/>
    <property type="match status" value="1"/>
</dbReference>
<evidence type="ECO:0000313" key="7">
    <source>
        <dbReference type="Proteomes" id="UP000241890"/>
    </source>
</evidence>
<evidence type="ECO:0000313" key="6">
    <source>
        <dbReference type="EMBL" id="GBG28887.1"/>
    </source>
</evidence>
<dbReference type="PROSITE" id="PS51419">
    <property type="entry name" value="RAB"/>
    <property type="match status" value="1"/>
</dbReference>
<dbReference type="AlphaFoldDB" id="A0A2R5GD78"/>
<dbReference type="SMART" id="SM00177">
    <property type="entry name" value="ARF"/>
    <property type="match status" value="1"/>
</dbReference>
<comment type="similarity">
    <text evidence="1">Belongs to the small GTPase superfamily. Arf family.</text>
</comment>
<evidence type="ECO:0000256" key="1">
    <source>
        <dbReference type="ARBA" id="ARBA00010290"/>
    </source>
</evidence>
<dbReference type="PROSITE" id="PS51417">
    <property type="entry name" value="ARF"/>
    <property type="match status" value="1"/>
</dbReference>
<dbReference type="SMART" id="SM00178">
    <property type="entry name" value="SAR"/>
    <property type="match status" value="1"/>
</dbReference>
<dbReference type="GO" id="GO:0046872">
    <property type="term" value="F:metal ion binding"/>
    <property type="evidence" value="ECO:0007669"/>
    <property type="project" value="UniProtKB-KW"/>
</dbReference>
<feature type="binding site" evidence="5">
    <location>
        <position position="63"/>
    </location>
    <ligand>
        <name>Mg(2+)</name>
        <dbReference type="ChEBI" id="CHEBI:18420"/>
    </ligand>
</feature>
<dbReference type="InParanoid" id="A0A2R5GD78"/>
<dbReference type="InterPro" id="IPR005225">
    <property type="entry name" value="Small_GTP-bd"/>
</dbReference>
<dbReference type="Proteomes" id="UP000241890">
    <property type="component" value="Unassembled WGS sequence"/>
</dbReference>
<sequence>MSRIFRRLSSSLRSLSMRLGKSEACNVVVVGLDNSGKSTMINHLQQAKAEDDEPYIPEEVAPTVGFRVETFRRKNVSFTAYDMSGQGRYRNLWAQHYTEIHAIVFVIDATDRMRLCVARDELEMVLDDPSVRSRPVPILFLCNKKDCADAMGPAECVAKMELEKIRERPWSIISTNARNGDGIEEAIEWLADSISFDSSSASIESKHK</sequence>
<dbReference type="OrthoDB" id="2011769at2759"/>
<evidence type="ECO:0000256" key="3">
    <source>
        <dbReference type="ARBA" id="ARBA00023134"/>
    </source>
</evidence>
<dbReference type="InterPro" id="IPR006689">
    <property type="entry name" value="Small_GTPase_ARF/SAR"/>
</dbReference>
<keyword evidence="3 4" id="KW-0342">GTP-binding</keyword>
<dbReference type="InterPro" id="IPR027417">
    <property type="entry name" value="P-loop_NTPase"/>
</dbReference>
<accession>A0A2R5GD78</accession>